<name>A0A9D4N6K6_DREPO</name>
<dbReference type="AlphaFoldDB" id="A0A9D4N6K6"/>
<evidence type="ECO:0000256" key="1">
    <source>
        <dbReference type="SAM" id="MobiDB-lite"/>
    </source>
</evidence>
<proteinExistence type="predicted"/>
<keyword evidence="3" id="KW-1185">Reference proteome</keyword>
<feature type="region of interest" description="Disordered" evidence="1">
    <location>
        <begin position="51"/>
        <end position="78"/>
    </location>
</feature>
<organism evidence="2 3">
    <name type="scientific">Dreissena polymorpha</name>
    <name type="common">Zebra mussel</name>
    <name type="synonym">Mytilus polymorpha</name>
    <dbReference type="NCBI Taxonomy" id="45954"/>
    <lineage>
        <taxon>Eukaryota</taxon>
        <taxon>Metazoa</taxon>
        <taxon>Spiralia</taxon>
        <taxon>Lophotrochozoa</taxon>
        <taxon>Mollusca</taxon>
        <taxon>Bivalvia</taxon>
        <taxon>Autobranchia</taxon>
        <taxon>Heteroconchia</taxon>
        <taxon>Euheterodonta</taxon>
        <taxon>Imparidentia</taxon>
        <taxon>Neoheterodontei</taxon>
        <taxon>Myida</taxon>
        <taxon>Dreissenoidea</taxon>
        <taxon>Dreissenidae</taxon>
        <taxon>Dreissena</taxon>
    </lineage>
</organism>
<accession>A0A9D4N6K6</accession>
<gene>
    <name evidence="2" type="ORF">DPMN_012831</name>
</gene>
<sequence>MNIVKTPTRSVLKQENLVNQMRIVLCGPEIKDFDPSSAVLHWFSSGQGSRNLTYKPRQPKETVCEPSTSQVTQGSSISDTEKLAHDVFNKLSEEQRLLVKEKMSKNQCSFQ</sequence>
<dbReference type="EMBL" id="JAIWYP010000001">
    <property type="protein sequence ID" value="KAH3888791.1"/>
    <property type="molecule type" value="Genomic_DNA"/>
</dbReference>
<evidence type="ECO:0000313" key="2">
    <source>
        <dbReference type="EMBL" id="KAH3888791.1"/>
    </source>
</evidence>
<dbReference type="Proteomes" id="UP000828390">
    <property type="component" value="Unassembled WGS sequence"/>
</dbReference>
<reference evidence="2" key="2">
    <citation type="submission" date="2020-11" db="EMBL/GenBank/DDBJ databases">
        <authorList>
            <person name="McCartney M.A."/>
            <person name="Auch B."/>
            <person name="Kono T."/>
            <person name="Mallez S."/>
            <person name="Becker A."/>
            <person name="Gohl D.M."/>
            <person name="Silverstein K.A.T."/>
            <person name="Koren S."/>
            <person name="Bechman K.B."/>
            <person name="Herman A."/>
            <person name="Abrahante J.E."/>
            <person name="Garbe J."/>
        </authorList>
    </citation>
    <scope>NUCLEOTIDE SEQUENCE</scope>
    <source>
        <strain evidence="2">Duluth1</strain>
        <tissue evidence="2">Whole animal</tissue>
    </source>
</reference>
<feature type="compositionally biased region" description="Polar residues" evidence="1">
    <location>
        <begin position="65"/>
        <end position="78"/>
    </location>
</feature>
<evidence type="ECO:0000313" key="3">
    <source>
        <dbReference type="Proteomes" id="UP000828390"/>
    </source>
</evidence>
<reference evidence="2" key="1">
    <citation type="journal article" date="2019" name="bioRxiv">
        <title>The Genome of the Zebra Mussel, Dreissena polymorpha: A Resource for Invasive Species Research.</title>
        <authorList>
            <person name="McCartney M.A."/>
            <person name="Auch B."/>
            <person name="Kono T."/>
            <person name="Mallez S."/>
            <person name="Zhang Y."/>
            <person name="Obille A."/>
            <person name="Becker A."/>
            <person name="Abrahante J.E."/>
            <person name="Garbe J."/>
            <person name="Badalamenti J.P."/>
            <person name="Herman A."/>
            <person name="Mangelson H."/>
            <person name="Liachko I."/>
            <person name="Sullivan S."/>
            <person name="Sone E.D."/>
            <person name="Koren S."/>
            <person name="Silverstein K.A.T."/>
            <person name="Beckman K.B."/>
            <person name="Gohl D.M."/>
        </authorList>
    </citation>
    <scope>NUCLEOTIDE SEQUENCE</scope>
    <source>
        <strain evidence="2">Duluth1</strain>
        <tissue evidence="2">Whole animal</tissue>
    </source>
</reference>
<protein>
    <submittedName>
        <fullName evidence="2">Uncharacterized protein</fullName>
    </submittedName>
</protein>
<comment type="caution">
    <text evidence="2">The sequence shown here is derived from an EMBL/GenBank/DDBJ whole genome shotgun (WGS) entry which is preliminary data.</text>
</comment>